<feature type="transmembrane region" description="Helical" evidence="5">
    <location>
        <begin position="242"/>
        <end position="259"/>
    </location>
</feature>
<dbReference type="PANTHER" id="PTHR23291:SF47">
    <property type="entry name" value="TRANSMEMBRANE BAX INHIBITOR MOTIF CONTAINING 7"/>
    <property type="match status" value="1"/>
</dbReference>
<comment type="caution">
    <text evidence="7">The sequence shown here is derived from an EMBL/GenBank/DDBJ whole genome shotgun (WGS) entry which is preliminary data.</text>
</comment>
<accession>A0A2V0P1P2</accession>
<keyword evidence="3 5" id="KW-1133">Transmembrane helix</keyword>
<dbReference type="InParanoid" id="A0A2V0P1P2"/>
<evidence type="ECO:0000256" key="6">
    <source>
        <dbReference type="SAM" id="MobiDB-lite"/>
    </source>
</evidence>
<feature type="transmembrane region" description="Helical" evidence="5">
    <location>
        <begin position="157"/>
        <end position="180"/>
    </location>
</feature>
<evidence type="ECO:0000256" key="2">
    <source>
        <dbReference type="ARBA" id="ARBA00022692"/>
    </source>
</evidence>
<dbReference type="PANTHER" id="PTHR23291">
    <property type="entry name" value="BAX INHIBITOR-RELATED"/>
    <property type="match status" value="1"/>
</dbReference>
<keyword evidence="8" id="KW-1185">Reference proteome</keyword>
<feature type="compositionally biased region" description="Gly residues" evidence="6">
    <location>
        <begin position="42"/>
        <end position="51"/>
    </location>
</feature>
<keyword evidence="2 5" id="KW-0812">Transmembrane</keyword>
<evidence type="ECO:0000313" key="7">
    <source>
        <dbReference type="EMBL" id="GBF92842.1"/>
    </source>
</evidence>
<proteinExistence type="inferred from homology"/>
<dbReference type="GO" id="GO:0016020">
    <property type="term" value="C:membrane"/>
    <property type="evidence" value="ECO:0007669"/>
    <property type="project" value="UniProtKB-SubCell"/>
</dbReference>
<feature type="transmembrane region" description="Helical" evidence="5">
    <location>
        <begin position="217"/>
        <end position="236"/>
    </location>
</feature>
<dbReference type="OrthoDB" id="7933078at2759"/>
<feature type="transmembrane region" description="Helical" evidence="5">
    <location>
        <begin position="280"/>
        <end position="302"/>
    </location>
</feature>
<comment type="similarity">
    <text evidence="5">Belongs to the BI1 family.</text>
</comment>
<dbReference type="CDD" id="cd10428">
    <property type="entry name" value="LFG_like"/>
    <property type="match status" value="1"/>
</dbReference>
<keyword evidence="4 5" id="KW-0472">Membrane</keyword>
<reference evidence="7 8" key="1">
    <citation type="journal article" date="2018" name="Sci. Rep.">
        <title>Raphidocelis subcapitata (=Pseudokirchneriella subcapitata) provides an insight into genome evolution and environmental adaptations in the Sphaeropleales.</title>
        <authorList>
            <person name="Suzuki S."/>
            <person name="Yamaguchi H."/>
            <person name="Nakajima N."/>
            <person name="Kawachi M."/>
        </authorList>
    </citation>
    <scope>NUCLEOTIDE SEQUENCE [LARGE SCALE GENOMIC DNA]</scope>
    <source>
        <strain evidence="7 8">NIES-35</strain>
    </source>
</reference>
<feature type="region of interest" description="Disordered" evidence="6">
    <location>
        <begin position="1"/>
        <end position="59"/>
    </location>
</feature>
<feature type="transmembrane region" description="Helical" evidence="5">
    <location>
        <begin position="186"/>
        <end position="205"/>
    </location>
</feature>
<dbReference type="FunCoup" id="A0A2V0P1P2">
    <property type="interactions" value="1988"/>
</dbReference>
<evidence type="ECO:0000256" key="3">
    <source>
        <dbReference type="ARBA" id="ARBA00022989"/>
    </source>
</evidence>
<dbReference type="Proteomes" id="UP000247498">
    <property type="component" value="Unassembled WGS sequence"/>
</dbReference>
<evidence type="ECO:0000256" key="5">
    <source>
        <dbReference type="RuleBase" id="RU004379"/>
    </source>
</evidence>
<gene>
    <name evidence="7" type="ORF">Rsub_05461</name>
</gene>
<evidence type="ECO:0000256" key="4">
    <source>
        <dbReference type="ARBA" id="ARBA00023136"/>
    </source>
</evidence>
<protein>
    <submittedName>
        <fullName evidence="7">Uncharacterized protein</fullName>
    </submittedName>
</protein>
<evidence type="ECO:0000256" key="1">
    <source>
        <dbReference type="ARBA" id="ARBA00004141"/>
    </source>
</evidence>
<name>A0A2V0P1P2_9CHLO</name>
<dbReference type="EMBL" id="BDRX01000035">
    <property type="protein sequence ID" value="GBF92842.1"/>
    <property type="molecule type" value="Genomic_DNA"/>
</dbReference>
<dbReference type="Pfam" id="PF01027">
    <property type="entry name" value="Bax1-I"/>
    <property type="match status" value="1"/>
</dbReference>
<dbReference type="AlphaFoldDB" id="A0A2V0P1P2"/>
<sequence length="305" mass="32596">MSNPNQPTLPAGYPQPAGTHGPAADDPTSAKPQQQAPPPPFGGFGGPGAGGGPPPMMPMLLAALPQMRPPPVDPESQQMADDMSFATTSMRNAFVRKVLGIVTIQLIVTAAVAAACMFVPEVQATVRRYPGMYYAAWGLAFGLMLVISCVEKARRQFPINVILLGLFTLAEAFLVGMITAFHKVEAVMLAFIVTSAAVAALTIFAMNTKIDATKWGVLLFPLSIVLMVLVVIGIFWRQRILYLAISGIAAMLFSAYLVYDLQAIMGGRHASYSPDEYVAAAMSIYLDVINMFIAILNIIGLVSND</sequence>
<dbReference type="InterPro" id="IPR006214">
    <property type="entry name" value="Bax_inhibitor_1-related"/>
</dbReference>
<organism evidence="7 8">
    <name type="scientific">Raphidocelis subcapitata</name>
    <dbReference type="NCBI Taxonomy" id="307507"/>
    <lineage>
        <taxon>Eukaryota</taxon>
        <taxon>Viridiplantae</taxon>
        <taxon>Chlorophyta</taxon>
        <taxon>core chlorophytes</taxon>
        <taxon>Chlorophyceae</taxon>
        <taxon>CS clade</taxon>
        <taxon>Sphaeropleales</taxon>
        <taxon>Selenastraceae</taxon>
        <taxon>Raphidocelis</taxon>
    </lineage>
</organism>
<evidence type="ECO:0000313" key="8">
    <source>
        <dbReference type="Proteomes" id="UP000247498"/>
    </source>
</evidence>
<comment type="subcellular location">
    <subcellularLocation>
        <location evidence="1">Membrane</location>
        <topology evidence="1">Multi-pass membrane protein</topology>
    </subcellularLocation>
</comment>
<feature type="transmembrane region" description="Helical" evidence="5">
    <location>
        <begin position="132"/>
        <end position="150"/>
    </location>
</feature>
<feature type="transmembrane region" description="Helical" evidence="5">
    <location>
        <begin position="98"/>
        <end position="120"/>
    </location>
</feature>